<evidence type="ECO:0000256" key="8">
    <source>
        <dbReference type="ARBA" id="ARBA00022989"/>
    </source>
</evidence>
<feature type="transmembrane region" description="Helical" evidence="10">
    <location>
        <begin position="657"/>
        <end position="678"/>
    </location>
</feature>
<dbReference type="InterPro" id="IPR002657">
    <property type="entry name" value="BilAc:Na_symport/Acr3"/>
</dbReference>
<dbReference type="Pfam" id="PF01758">
    <property type="entry name" value="SBF"/>
    <property type="match status" value="1"/>
</dbReference>
<dbReference type="GO" id="GO:0016020">
    <property type="term" value="C:membrane"/>
    <property type="evidence" value="ECO:0007669"/>
    <property type="project" value="UniProtKB-SubCell"/>
</dbReference>
<evidence type="ECO:0000256" key="10">
    <source>
        <dbReference type="SAM" id="Phobius"/>
    </source>
</evidence>
<comment type="similarity">
    <text evidence="5">Belongs to the PC-esterase family. TBL subfamily.</text>
</comment>
<feature type="transmembrane region" description="Helical" evidence="10">
    <location>
        <begin position="758"/>
        <end position="780"/>
    </location>
</feature>
<dbReference type="OrthoDB" id="203097at2759"/>
<keyword evidence="9 10" id="KW-0472">Membrane</keyword>
<evidence type="ECO:0000259" key="12">
    <source>
        <dbReference type="Pfam" id="PF13839"/>
    </source>
</evidence>
<feature type="chain" id="PRO_5024358458" evidence="11">
    <location>
        <begin position="24"/>
        <end position="886"/>
    </location>
</feature>
<protein>
    <submittedName>
        <fullName evidence="14">Uncharacterized protein</fullName>
    </submittedName>
</protein>
<feature type="domain" description="Trichome birefringence-like N-terminal" evidence="13">
    <location>
        <begin position="27"/>
        <end position="81"/>
    </location>
</feature>
<dbReference type="AlphaFoldDB" id="A0A5N6PLH5"/>
<evidence type="ECO:0000313" key="14">
    <source>
        <dbReference type="EMBL" id="KAD6794486.1"/>
    </source>
</evidence>
<dbReference type="Proteomes" id="UP000326396">
    <property type="component" value="Linkage Group LG11"/>
</dbReference>
<evidence type="ECO:0000313" key="15">
    <source>
        <dbReference type="Proteomes" id="UP000326396"/>
    </source>
</evidence>
<organism evidence="14 15">
    <name type="scientific">Mikania micrantha</name>
    <name type="common">bitter vine</name>
    <dbReference type="NCBI Taxonomy" id="192012"/>
    <lineage>
        <taxon>Eukaryota</taxon>
        <taxon>Viridiplantae</taxon>
        <taxon>Streptophyta</taxon>
        <taxon>Embryophyta</taxon>
        <taxon>Tracheophyta</taxon>
        <taxon>Spermatophyta</taxon>
        <taxon>Magnoliopsida</taxon>
        <taxon>eudicotyledons</taxon>
        <taxon>Gunneridae</taxon>
        <taxon>Pentapetalae</taxon>
        <taxon>asterids</taxon>
        <taxon>campanulids</taxon>
        <taxon>Asterales</taxon>
        <taxon>Asteraceae</taxon>
        <taxon>Asteroideae</taxon>
        <taxon>Heliantheae alliance</taxon>
        <taxon>Eupatorieae</taxon>
        <taxon>Mikania</taxon>
    </lineage>
</organism>
<dbReference type="InterPro" id="IPR038770">
    <property type="entry name" value="Na+/solute_symporter_sf"/>
</dbReference>
<comment type="subcellular location">
    <subcellularLocation>
        <location evidence="2">Membrane</location>
        <topology evidence="2">Multi-pass membrane protein</topology>
    </subcellularLocation>
    <subcellularLocation>
        <location evidence="3">Membrane</location>
        <topology evidence="3">Single-pass membrane protein</topology>
    </subcellularLocation>
    <subcellularLocation>
        <location evidence="1">Plastid</location>
        <location evidence="1">Chloroplast envelope</location>
    </subcellularLocation>
</comment>
<keyword evidence="7" id="KW-0735">Signal-anchor</keyword>
<dbReference type="Pfam" id="PF13839">
    <property type="entry name" value="PC-Esterase"/>
    <property type="match status" value="1"/>
</dbReference>
<evidence type="ECO:0000256" key="9">
    <source>
        <dbReference type="ARBA" id="ARBA00023136"/>
    </source>
</evidence>
<dbReference type="PANTHER" id="PTHR10361:SF28">
    <property type="entry name" value="P3 PROTEIN-RELATED"/>
    <property type="match status" value="1"/>
</dbReference>
<evidence type="ECO:0000256" key="6">
    <source>
        <dbReference type="ARBA" id="ARBA00022692"/>
    </source>
</evidence>
<feature type="transmembrane region" description="Helical" evidence="10">
    <location>
        <begin position="730"/>
        <end position="752"/>
    </location>
</feature>
<evidence type="ECO:0000256" key="3">
    <source>
        <dbReference type="ARBA" id="ARBA00004167"/>
    </source>
</evidence>
<evidence type="ECO:0000259" key="13">
    <source>
        <dbReference type="Pfam" id="PF14416"/>
    </source>
</evidence>
<feature type="domain" description="Trichome birefringence-like C-terminal" evidence="12">
    <location>
        <begin position="82"/>
        <end position="342"/>
    </location>
</feature>
<keyword evidence="11" id="KW-0732">Signal</keyword>
<dbReference type="PANTHER" id="PTHR10361">
    <property type="entry name" value="SODIUM-BILE ACID COTRANSPORTER"/>
    <property type="match status" value="1"/>
</dbReference>
<feature type="transmembrane region" description="Helical" evidence="10">
    <location>
        <begin position="792"/>
        <end position="811"/>
    </location>
</feature>
<evidence type="ECO:0000256" key="7">
    <source>
        <dbReference type="ARBA" id="ARBA00022968"/>
    </source>
</evidence>
<feature type="transmembrane region" description="Helical" evidence="10">
    <location>
        <begin position="693"/>
        <end position="718"/>
    </location>
</feature>
<dbReference type="InterPro" id="IPR026057">
    <property type="entry name" value="TBL_C"/>
</dbReference>
<dbReference type="EMBL" id="SZYD01000003">
    <property type="protein sequence ID" value="KAD6794486.1"/>
    <property type="molecule type" value="Genomic_DNA"/>
</dbReference>
<evidence type="ECO:0000256" key="2">
    <source>
        <dbReference type="ARBA" id="ARBA00004141"/>
    </source>
</evidence>
<gene>
    <name evidence="14" type="ORF">E3N88_05382</name>
</gene>
<keyword evidence="8 10" id="KW-1133">Transmembrane helix</keyword>
<dbReference type="Pfam" id="PF14416">
    <property type="entry name" value="PMR5N"/>
    <property type="match status" value="1"/>
</dbReference>
<feature type="transmembrane region" description="Helical" evidence="10">
    <location>
        <begin position="570"/>
        <end position="588"/>
    </location>
</feature>
<comment type="caution">
    <text evidence="14">The sequence shown here is derived from an EMBL/GenBank/DDBJ whole genome shotgun (WGS) entry which is preliminary data.</text>
</comment>
<evidence type="ECO:0000256" key="5">
    <source>
        <dbReference type="ARBA" id="ARBA00007727"/>
    </source>
</evidence>
<feature type="signal peptide" evidence="11">
    <location>
        <begin position="1"/>
        <end position="23"/>
    </location>
</feature>
<reference evidence="14 15" key="1">
    <citation type="submission" date="2019-05" db="EMBL/GenBank/DDBJ databases">
        <title>Mikania micrantha, genome provides insights into the molecular mechanism of rapid growth.</title>
        <authorList>
            <person name="Liu B."/>
        </authorList>
    </citation>
    <scope>NUCLEOTIDE SEQUENCE [LARGE SCALE GENOMIC DNA]</scope>
    <source>
        <strain evidence="14">NLD-2019</strain>
        <tissue evidence="14">Leaf</tissue>
    </source>
</reference>
<keyword evidence="15" id="KW-1185">Reference proteome</keyword>
<feature type="transmembrane region" description="Helical" evidence="10">
    <location>
        <begin position="631"/>
        <end position="650"/>
    </location>
</feature>
<dbReference type="GO" id="GO:0009941">
    <property type="term" value="C:chloroplast envelope"/>
    <property type="evidence" value="ECO:0007669"/>
    <property type="project" value="UniProtKB-SubCell"/>
</dbReference>
<feature type="transmembrane region" description="Helical" evidence="10">
    <location>
        <begin position="600"/>
        <end position="619"/>
    </location>
</feature>
<comment type="similarity">
    <text evidence="4">Belongs to the bile acid:sodium symporter (BASS) (TC 2.A.28) family.</text>
</comment>
<dbReference type="InterPro" id="IPR004710">
    <property type="entry name" value="Bilac:Na_transpt"/>
</dbReference>
<proteinExistence type="inferred from homology"/>
<keyword evidence="6 10" id="KW-0812">Transmembrane</keyword>
<accession>A0A5N6PLH5</accession>
<dbReference type="Gene3D" id="1.20.1530.20">
    <property type="match status" value="1"/>
</dbReference>
<evidence type="ECO:0000256" key="4">
    <source>
        <dbReference type="ARBA" id="ARBA00006528"/>
    </source>
</evidence>
<name>A0A5N6PLH5_9ASTR</name>
<sequence length="886" mass="98043">MSVRSVCFLVVYVSTLEGGGVTGDENRCDLFKGRWVWDKSGSYPMYNGLECPFINPGLNCQKNGRPDNAYLNFRWQPHGCSLSRFNSEDFLKRNTGKKIMFVGDSLSYNQWQSLACLLYSHGRRYTLRLTHQGAFSTIVFTDHEVSIMYLKNGFLVDLVTEEKGRILRLDSISKGRLWGEADVLIFNSYHWWLHGGPLKTWDYYQVGEMLYQNMALMDAYRIAMTTWARWVDTNINPTKTRVFFQGISAVHYEGKDWGAGNLETCSGQTKPILGFNYPGKRYAAEEVVKDVISKMKNSAYLLDITLLTQLRKDGHPSKYAGGMLDCSHWCLAGVPDVWNQILNGRGLKSRQVPPLLREKGNLSVKNRRQRICRVHPTSVDCWLVLCSRGDFSDRQFLRLSNTTPADIKFRQIPTSKKKKGVSSIVSQLPTRPFEKIVDYSDPTYNNQRFSAGDKYEKMLALPVFSDNGRSLCKTKTSLCLQRLPIKPDSPRHLNYNHTSTSSTSLYAKITVSLNTNLTSSRLTWHCRSKSAYFPSPLLCGNSSNTLSASDDSGGNSGGSLKSFVEAVGEVFSTAFPIWVALGCFLGLVRPDSYNWVQPKWTMIGITFTMLGMGMTLTFDDLKGALAMPKELLAGFCLQYSIMPLSGFFVSKMLNLPSYYAAGLILVGCCPGALITLYFCSNNSSFVIFSRGNVALSVLMTAASTVSAVIMTPFLTAKLAGQYVAVDARGLLLSTLQVVLLPVLVGAFMNQYFKGVVKFVSPLMPPIAVATVAVLCGNAIAQSSSAILMSGQQVVLAAVLLHVSGFFFGYFFSRILGIDVSSSRTISIEVGMQNSVLGVVLATQHFGNPLTAVPCAVSSVCHSILGSALAGIWRKMQPETQEVKHDP</sequence>
<dbReference type="GO" id="GO:0016740">
    <property type="term" value="F:transferase activity"/>
    <property type="evidence" value="ECO:0007669"/>
    <property type="project" value="InterPro"/>
</dbReference>
<dbReference type="InterPro" id="IPR025846">
    <property type="entry name" value="TBL_N"/>
</dbReference>
<evidence type="ECO:0000256" key="1">
    <source>
        <dbReference type="ARBA" id="ARBA00004119"/>
    </source>
</evidence>
<evidence type="ECO:0000256" key="11">
    <source>
        <dbReference type="SAM" id="SignalP"/>
    </source>
</evidence>